<keyword evidence="2" id="KW-1185">Reference proteome</keyword>
<evidence type="ECO:0000313" key="2">
    <source>
        <dbReference type="Proteomes" id="UP000267096"/>
    </source>
</evidence>
<sequence length="221" mass="25068">MSSYPLLCNVAHSRHHRIAMTKAANDSSSPPNHSFISAMFLTKDNADLGQEVTSVNAHRTAIKGDHHNKMNTPINLSWNINTVQIDPIKASQLPEFTYQFKSFDHDSFERNPQTPQFQATRDFLHTKISSRRIIRIVSMEERNFTKISKLVNAAVCNFKACVAGNVADSLSQIFLLTPRPEVRNRAYELLGASNARQFASAVEKHINRYLEVARGEMNDRR</sequence>
<evidence type="ECO:0000313" key="3">
    <source>
        <dbReference type="WBParaSite" id="ASIM_0001761701-mRNA-1"/>
    </source>
</evidence>
<accession>A0A0M3K9H3</accession>
<reference evidence="3" key="1">
    <citation type="submission" date="2017-02" db="UniProtKB">
        <authorList>
            <consortium name="WormBaseParasite"/>
        </authorList>
    </citation>
    <scope>IDENTIFICATION</scope>
</reference>
<dbReference type="AlphaFoldDB" id="A0A0M3K9H3"/>
<dbReference type="Proteomes" id="UP000267096">
    <property type="component" value="Unassembled WGS sequence"/>
</dbReference>
<dbReference type="OrthoDB" id="5800852at2759"/>
<gene>
    <name evidence="1" type="ORF">ASIM_LOCUS17021</name>
</gene>
<organism evidence="3">
    <name type="scientific">Anisakis simplex</name>
    <name type="common">Herring worm</name>
    <dbReference type="NCBI Taxonomy" id="6269"/>
    <lineage>
        <taxon>Eukaryota</taxon>
        <taxon>Metazoa</taxon>
        <taxon>Ecdysozoa</taxon>
        <taxon>Nematoda</taxon>
        <taxon>Chromadorea</taxon>
        <taxon>Rhabditida</taxon>
        <taxon>Spirurina</taxon>
        <taxon>Ascaridomorpha</taxon>
        <taxon>Ascaridoidea</taxon>
        <taxon>Anisakidae</taxon>
        <taxon>Anisakis</taxon>
        <taxon>Anisakis simplex complex</taxon>
    </lineage>
</organism>
<dbReference type="EMBL" id="UYRR01033656">
    <property type="protein sequence ID" value="VDK59282.1"/>
    <property type="molecule type" value="Genomic_DNA"/>
</dbReference>
<name>A0A0M3K9H3_ANISI</name>
<evidence type="ECO:0000313" key="1">
    <source>
        <dbReference type="EMBL" id="VDK59282.1"/>
    </source>
</evidence>
<reference evidence="1 2" key="2">
    <citation type="submission" date="2018-11" db="EMBL/GenBank/DDBJ databases">
        <authorList>
            <consortium name="Pathogen Informatics"/>
        </authorList>
    </citation>
    <scope>NUCLEOTIDE SEQUENCE [LARGE SCALE GENOMIC DNA]</scope>
</reference>
<proteinExistence type="predicted"/>
<protein>
    <submittedName>
        <fullName evidence="3">CLASP_N domain-containing protein</fullName>
    </submittedName>
</protein>
<dbReference type="WBParaSite" id="ASIM_0001761701-mRNA-1">
    <property type="protein sequence ID" value="ASIM_0001761701-mRNA-1"/>
    <property type="gene ID" value="ASIM_0001761701"/>
</dbReference>